<reference evidence="2" key="1">
    <citation type="submission" date="2016-11" db="UniProtKB">
        <authorList>
            <consortium name="WormBaseParasite"/>
        </authorList>
    </citation>
    <scope>IDENTIFICATION</scope>
</reference>
<accession>A0A1I7UP24</accession>
<evidence type="ECO:0000313" key="2">
    <source>
        <dbReference type="WBParaSite" id="Csp11.Scaffold630.g17912.t2"/>
    </source>
</evidence>
<proteinExistence type="predicted"/>
<dbReference type="AlphaFoldDB" id="A0A1I7UP24"/>
<protein>
    <submittedName>
        <fullName evidence="2">Uncharacterized protein</fullName>
    </submittedName>
</protein>
<dbReference type="eggNOG" id="ENOG502R768">
    <property type="taxonomic scope" value="Eukaryota"/>
</dbReference>
<dbReference type="Proteomes" id="UP000095282">
    <property type="component" value="Unplaced"/>
</dbReference>
<name>A0A1I7UP24_9PELO</name>
<keyword evidence="1" id="KW-1185">Reference proteome</keyword>
<dbReference type="WBParaSite" id="Csp11.Scaffold630.g17912.t2">
    <property type="protein sequence ID" value="Csp11.Scaffold630.g17912.t2"/>
    <property type="gene ID" value="Csp11.Scaffold630.g17912"/>
</dbReference>
<sequence>MTPLQINKYGDTMRRAYSKKMGTSTIIFLSIIANIVESQFMGYPYDYSSMFSGYSGYNPMMSNGMGTMGMNTGFGTFGTGMESLYGGGQQAFGAYNPYGNGLFNFGNQGMFGQSAFTGFNNNMFGGATNNGEQPFSPG</sequence>
<organism evidence="1 2">
    <name type="scientific">Caenorhabditis tropicalis</name>
    <dbReference type="NCBI Taxonomy" id="1561998"/>
    <lineage>
        <taxon>Eukaryota</taxon>
        <taxon>Metazoa</taxon>
        <taxon>Ecdysozoa</taxon>
        <taxon>Nematoda</taxon>
        <taxon>Chromadorea</taxon>
        <taxon>Rhabditida</taxon>
        <taxon>Rhabditina</taxon>
        <taxon>Rhabditomorpha</taxon>
        <taxon>Rhabditoidea</taxon>
        <taxon>Rhabditidae</taxon>
        <taxon>Peloderinae</taxon>
        <taxon>Caenorhabditis</taxon>
    </lineage>
</organism>
<evidence type="ECO:0000313" key="1">
    <source>
        <dbReference type="Proteomes" id="UP000095282"/>
    </source>
</evidence>